<feature type="chain" id="PRO_5038829106" evidence="2">
    <location>
        <begin position="25"/>
        <end position="143"/>
    </location>
</feature>
<keyword evidence="4" id="KW-1185">Reference proteome</keyword>
<dbReference type="PROSITE" id="PS51257">
    <property type="entry name" value="PROKAR_LIPOPROTEIN"/>
    <property type="match status" value="1"/>
</dbReference>
<feature type="region of interest" description="Disordered" evidence="1">
    <location>
        <begin position="27"/>
        <end position="46"/>
    </location>
</feature>
<proteinExistence type="predicted"/>
<sequence>MAGQGRVRRAAISAGLILAALSSAGCTGDPAPQPSPRTASTSPSSTLARAEIGARLTVTAAVERVVDDAAFVVWDVDLADDSLLVLTRQVVEAAPPQLVTVEGTVVRFSYRDLVGRPGLGDPDAYRSFEGQKALAADQVTVWR</sequence>
<protein>
    <submittedName>
        <fullName evidence="3">Uncharacterized protein</fullName>
    </submittedName>
</protein>
<dbReference type="EMBL" id="LT607750">
    <property type="protein sequence ID" value="SCG45235.1"/>
    <property type="molecule type" value="Genomic_DNA"/>
</dbReference>
<dbReference type="Proteomes" id="UP000198217">
    <property type="component" value="Chromosome I"/>
</dbReference>
<accession>A0A1C5HGX2</accession>
<feature type="compositionally biased region" description="Low complexity" evidence="1">
    <location>
        <begin position="36"/>
        <end position="46"/>
    </location>
</feature>
<evidence type="ECO:0000256" key="2">
    <source>
        <dbReference type="SAM" id="SignalP"/>
    </source>
</evidence>
<dbReference type="AlphaFoldDB" id="A0A1C5HGX2"/>
<reference evidence="3 4" key="1">
    <citation type="submission" date="2016-06" db="EMBL/GenBank/DDBJ databases">
        <authorList>
            <person name="Kjaerup R.B."/>
            <person name="Dalgaard T.S."/>
            <person name="Juul-Madsen H.R."/>
        </authorList>
    </citation>
    <scope>NUCLEOTIDE SEQUENCE [LARGE SCALE GENOMIC DNA]</scope>
    <source>
        <strain evidence="3 4">DSM 43904</strain>
    </source>
</reference>
<organism evidence="3 4">
    <name type="scientific">Micromonospora echinaurantiaca</name>
    <dbReference type="NCBI Taxonomy" id="47857"/>
    <lineage>
        <taxon>Bacteria</taxon>
        <taxon>Bacillati</taxon>
        <taxon>Actinomycetota</taxon>
        <taxon>Actinomycetes</taxon>
        <taxon>Micromonosporales</taxon>
        <taxon>Micromonosporaceae</taxon>
        <taxon>Micromonospora</taxon>
    </lineage>
</organism>
<name>A0A1C5HGX2_9ACTN</name>
<dbReference type="RefSeq" id="WP_088993209.1">
    <property type="nucleotide sequence ID" value="NZ_LT607750.1"/>
</dbReference>
<evidence type="ECO:0000313" key="3">
    <source>
        <dbReference type="EMBL" id="SCG45235.1"/>
    </source>
</evidence>
<keyword evidence="2" id="KW-0732">Signal</keyword>
<gene>
    <name evidence="3" type="ORF">GA0070609_1600</name>
</gene>
<evidence type="ECO:0000256" key="1">
    <source>
        <dbReference type="SAM" id="MobiDB-lite"/>
    </source>
</evidence>
<feature type="signal peptide" evidence="2">
    <location>
        <begin position="1"/>
        <end position="24"/>
    </location>
</feature>
<evidence type="ECO:0000313" key="4">
    <source>
        <dbReference type="Proteomes" id="UP000198217"/>
    </source>
</evidence>